<evidence type="ECO:0000256" key="2">
    <source>
        <dbReference type="ARBA" id="ARBA00022737"/>
    </source>
</evidence>
<sequence>MPSVHVKVLEGHDLIAKDVTGSSDPYVIVKLGSTTKRTKVKKQTLHPVWNDEAFDLTVTDPMKERIVFDVYDKDLLTQDDLLGYCSIPLNLLQKGVPQRFRLSLMGVPRGCLVVELFTNDFGHHAGGGGGGGGSNDNDHSHVFYDLQGNAYVLSLGEGGVDVSKNMSMTTTSNTINNNNNNNTTTTITSNNNTSSSLLCDDLNHSIPDELLGLILSFSTLKDALEWRFVSKLWHHLLKLNVFSRFIWYDELDLNGTRVLNEHLIQNDQSSELLMRRGHVALSLDDTCKILIFGGYGGGRHHNDLFEIDIDSNVVTCRARDQNDDEHVDRQDIIMGRSFCPIVKIGMNRYFIHGGYCNYTSDENPNLSDAWILDIDRDTHKFTKFKQQGQVPPALESHSLVYYNNHVIAYGGSSVLNGDDLGQKYSDVYALNVETGQWSKLRMDESIEKHPGALTGHSCHMIENTNQMILYGGYNQSEETNNHIWILHIVLPVETRFFKEYSYWEQVTLSPHNTFLPHSTLYHRSVLVDNNKLFVYGGSRNWNNQELSNQFVVFDLEKKIWKNLKDDKEYFCCKTNRESGELLSVYGHTFTYLPKSKRFVVTGGSSFECSGHYKSLAQFVGVFHRL</sequence>
<proteinExistence type="predicted"/>
<dbReference type="SUPFAM" id="SSF49562">
    <property type="entry name" value="C2 domain (Calcium/lipid-binding domain, CaLB)"/>
    <property type="match status" value="1"/>
</dbReference>
<dbReference type="VEuPathDB" id="AmoebaDB:NfTy_039550"/>
<dbReference type="Proteomes" id="UP000444721">
    <property type="component" value="Unassembled WGS sequence"/>
</dbReference>
<dbReference type="GeneID" id="68119536"/>
<reference evidence="4 5" key="1">
    <citation type="journal article" date="2019" name="Sci. Rep.">
        <title>Nanopore sequencing improves the draft genome of the human pathogenic amoeba Naegleria fowleri.</title>
        <authorList>
            <person name="Liechti N."/>
            <person name="Schurch N."/>
            <person name="Bruggmann R."/>
            <person name="Wittwer M."/>
        </authorList>
    </citation>
    <scope>NUCLEOTIDE SEQUENCE [LARGE SCALE GENOMIC DNA]</scope>
    <source>
        <strain evidence="4 5">ATCC 30894</strain>
    </source>
</reference>
<dbReference type="SMART" id="SM00239">
    <property type="entry name" value="C2"/>
    <property type="match status" value="1"/>
</dbReference>
<dbReference type="Pfam" id="PF24981">
    <property type="entry name" value="Beta-prop_ATRN-LZTR1"/>
    <property type="match status" value="1"/>
</dbReference>
<dbReference type="Gene3D" id="2.120.10.80">
    <property type="entry name" value="Kelch-type beta propeller"/>
    <property type="match status" value="2"/>
</dbReference>
<dbReference type="Gene3D" id="2.60.40.150">
    <property type="entry name" value="C2 domain"/>
    <property type="match status" value="1"/>
</dbReference>
<accession>A0A6A5C5C2</accession>
<dbReference type="AlphaFoldDB" id="A0A6A5C5C2"/>
<evidence type="ECO:0000256" key="1">
    <source>
        <dbReference type="ARBA" id="ARBA00022441"/>
    </source>
</evidence>
<protein>
    <recommendedName>
        <fullName evidence="3">C2 domain-containing protein</fullName>
    </recommendedName>
</protein>
<dbReference type="SUPFAM" id="SSF81383">
    <property type="entry name" value="F-box domain"/>
    <property type="match status" value="1"/>
</dbReference>
<dbReference type="VEuPathDB" id="AmoebaDB:FDP41_012321"/>
<dbReference type="SUPFAM" id="SSF117281">
    <property type="entry name" value="Kelch motif"/>
    <property type="match status" value="1"/>
</dbReference>
<evidence type="ECO:0000313" key="4">
    <source>
        <dbReference type="EMBL" id="KAF0981664.1"/>
    </source>
</evidence>
<dbReference type="PANTHER" id="PTHR46093">
    <property type="entry name" value="ACYL-COA-BINDING DOMAIN-CONTAINING PROTEIN 5"/>
    <property type="match status" value="1"/>
</dbReference>
<dbReference type="InterPro" id="IPR056737">
    <property type="entry name" value="Beta-prop_ATRN-MKLN-like"/>
</dbReference>
<dbReference type="InterPro" id="IPR011043">
    <property type="entry name" value="Gal_Oxase/kelch_b-propeller"/>
</dbReference>
<dbReference type="InterPro" id="IPR015915">
    <property type="entry name" value="Kelch-typ_b-propeller"/>
</dbReference>
<organism evidence="4 5">
    <name type="scientific">Naegleria fowleri</name>
    <name type="common">Brain eating amoeba</name>
    <dbReference type="NCBI Taxonomy" id="5763"/>
    <lineage>
        <taxon>Eukaryota</taxon>
        <taxon>Discoba</taxon>
        <taxon>Heterolobosea</taxon>
        <taxon>Tetramitia</taxon>
        <taxon>Eutetramitia</taxon>
        <taxon>Vahlkampfiidae</taxon>
        <taxon>Naegleria</taxon>
    </lineage>
</organism>
<dbReference type="OrthoDB" id="270970at2759"/>
<dbReference type="InterPro" id="IPR035892">
    <property type="entry name" value="C2_domain_sf"/>
</dbReference>
<feature type="domain" description="C2" evidence="3">
    <location>
        <begin position="1"/>
        <end position="104"/>
    </location>
</feature>
<dbReference type="InterPro" id="IPR036047">
    <property type="entry name" value="F-box-like_dom_sf"/>
</dbReference>
<keyword evidence="5" id="KW-1185">Reference proteome</keyword>
<evidence type="ECO:0000313" key="5">
    <source>
        <dbReference type="Proteomes" id="UP000444721"/>
    </source>
</evidence>
<keyword evidence="1" id="KW-0880">Kelch repeat</keyword>
<keyword evidence="2" id="KW-0677">Repeat</keyword>
<comment type="caution">
    <text evidence="4">The sequence shown here is derived from an EMBL/GenBank/DDBJ whole genome shotgun (WGS) entry which is preliminary data.</text>
</comment>
<dbReference type="CDD" id="cd00030">
    <property type="entry name" value="C2"/>
    <property type="match status" value="1"/>
</dbReference>
<evidence type="ECO:0000259" key="3">
    <source>
        <dbReference type="PROSITE" id="PS50004"/>
    </source>
</evidence>
<dbReference type="SUPFAM" id="SSF50965">
    <property type="entry name" value="Galactose oxidase, central domain"/>
    <property type="match status" value="1"/>
</dbReference>
<dbReference type="PROSITE" id="PS50004">
    <property type="entry name" value="C2"/>
    <property type="match status" value="1"/>
</dbReference>
<dbReference type="PANTHER" id="PTHR46093:SF18">
    <property type="entry name" value="FIBRONECTIN TYPE-III DOMAIN-CONTAINING PROTEIN"/>
    <property type="match status" value="1"/>
</dbReference>
<dbReference type="InterPro" id="IPR000008">
    <property type="entry name" value="C2_dom"/>
</dbReference>
<dbReference type="Pfam" id="PF00168">
    <property type="entry name" value="C2"/>
    <property type="match status" value="1"/>
</dbReference>
<dbReference type="VEuPathDB" id="AmoebaDB:NF0034350"/>
<dbReference type="RefSeq" id="XP_044566377.1">
    <property type="nucleotide sequence ID" value="XM_044702828.1"/>
</dbReference>
<dbReference type="EMBL" id="VFQX01000013">
    <property type="protein sequence ID" value="KAF0981664.1"/>
    <property type="molecule type" value="Genomic_DNA"/>
</dbReference>
<dbReference type="VEuPathDB" id="AmoebaDB:NF0052950"/>
<name>A0A6A5C5C2_NAEFO</name>
<gene>
    <name evidence="4" type="ORF">FDP41_012321</name>
</gene>